<dbReference type="Pfam" id="PF24515">
    <property type="entry name" value="ARM_KNTC1_3rd"/>
    <property type="match status" value="1"/>
</dbReference>
<dbReference type="Pfam" id="PF24516">
    <property type="entry name" value="ARM_KNTC1_2nd"/>
    <property type="match status" value="1"/>
</dbReference>
<proteinExistence type="predicted"/>
<evidence type="ECO:0000313" key="8">
    <source>
        <dbReference type="Proteomes" id="UP001212841"/>
    </source>
</evidence>
<evidence type="ECO:0008006" key="9">
    <source>
        <dbReference type="Google" id="ProtNLM"/>
    </source>
</evidence>
<gene>
    <name evidence="7" type="ORF">HK097_010321</name>
</gene>
<reference evidence="7" key="1">
    <citation type="submission" date="2020-05" db="EMBL/GenBank/DDBJ databases">
        <title>Phylogenomic resolution of chytrid fungi.</title>
        <authorList>
            <person name="Stajich J.E."/>
            <person name="Amses K."/>
            <person name="Simmons R."/>
            <person name="Seto K."/>
            <person name="Myers J."/>
            <person name="Bonds A."/>
            <person name="Quandt C.A."/>
            <person name="Barry K."/>
            <person name="Liu P."/>
            <person name="Grigoriev I."/>
            <person name="Longcore J.E."/>
            <person name="James T.Y."/>
        </authorList>
    </citation>
    <scope>NUCLEOTIDE SEQUENCE</scope>
    <source>
        <strain evidence="7">JEL0318</strain>
    </source>
</reference>
<dbReference type="GO" id="GO:0007094">
    <property type="term" value="P:mitotic spindle assembly checkpoint signaling"/>
    <property type="evidence" value="ECO:0007669"/>
    <property type="project" value="TreeGrafter"/>
</dbReference>
<feature type="compositionally biased region" description="Low complexity" evidence="1">
    <location>
        <begin position="1"/>
        <end position="11"/>
    </location>
</feature>
<comment type="caution">
    <text evidence="7">The sequence shown here is derived from an EMBL/GenBank/DDBJ whole genome shotgun (WGS) entry which is preliminary data.</text>
</comment>
<dbReference type="PANTHER" id="PTHR15688:SF1">
    <property type="entry name" value="KINETOCHORE-ASSOCIATED PROTEIN 1"/>
    <property type="match status" value="1"/>
</dbReference>
<name>A0AAD5SA14_9FUNG</name>
<protein>
    <recommendedName>
        <fullName evidence="9">RZZ complex subunit KNTC1/ROD C-terminal domain-containing protein</fullName>
    </recommendedName>
</protein>
<dbReference type="InterPro" id="IPR052802">
    <property type="entry name" value="KNTC1"/>
</dbReference>
<evidence type="ECO:0000313" key="7">
    <source>
        <dbReference type="EMBL" id="KAJ3048663.1"/>
    </source>
</evidence>
<evidence type="ECO:0000256" key="1">
    <source>
        <dbReference type="SAM" id="MobiDB-lite"/>
    </source>
</evidence>
<feature type="domain" description="KNTC1 first ARM-repeats" evidence="6">
    <location>
        <begin position="423"/>
        <end position="668"/>
    </location>
</feature>
<feature type="domain" description="KNTC1 second ARM-repeats" evidence="5">
    <location>
        <begin position="800"/>
        <end position="968"/>
    </location>
</feature>
<dbReference type="PANTHER" id="PTHR15688">
    <property type="entry name" value="KINETOCHORE-ASSOCIATED PROTEIN 1"/>
    <property type="match status" value="1"/>
</dbReference>
<feature type="compositionally biased region" description="Low complexity" evidence="1">
    <location>
        <begin position="25"/>
        <end position="39"/>
    </location>
</feature>
<feature type="compositionally biased region" description="Polar residues" evidence="1">
    <location>
        <begin position="111"/>
        <end position="126"/>
    </location>
</feature>
<dbReference type="InterPro" id="IPR055402">
    <property type="entry name" value="KNTC1_N"/>
</dbReference>
<dbReference type="GO" id="GO:0005828">
    <property type="term" value="C:kinetochore microtubule"/>
    <property type="evidence" value="ECO:0007669"/>
    <property type="project" value="TreeGrafter"/>
</dbReference>
<feature type="compositionally biased region" description="Polar residues" evidence="1">
    <location>
        <begin position="1238"/>
        <end position="1248"/>
    </location>
</feature>
<dbReference type="Proteomes" id="UP001212841">
    <property type="component" value="Unassembled WGS sequence"/>
</dbReference>
<feature type="domain" description="KNTC1 third ARM-repeats" evidence="4">
    <location>
        <begin position="1427"/>
        <end position="1630"/>
    </location>
</feature>
<dbReference type="InterPro" id="IPR055404">
    <property type="entry name" value="ARM_KNTC1_2nd"/>
</dbReference>
<dbReference type="InterPro" id="IPR019527">
    <property type="entry name" value="RZZ-complex_KNTC1/ROD_C"/>
</dbReference>
<feature type="compositionally biased region" description="Low complexity" evidence="1">
    <location>
        <begin position="1268"/>
        <end position="1278"/>
    </location>
</feature>
<evidence type="ECO:0000259" key="6">
    <source>
        <dbReference type="Pfam" id="PF24520"/>
    </source>
</evidence>
<dbReference type="GO" id="GO:1990423">
    <property type="term" value="C:RZZ complex"/>
    <property type="evidence" value="ECO:0007669"/>
    <property type="project" value="TreeGrafter"/>
</dbReference>
<organism evidence="7 8">
    <name type="scientific">Rhizophlyctis rosea</name>
    <dbReference type="NCBI Taxonomy" id="64517"/>
    <lineage>
        <taxon>Eukaryota</taxon>
        <taxon>Fungi</taxon>
        <taxon>Fungi incertae sedis</taxon>
        <taxon>Chytridiomycota</taxon>
        <taxon>Chytridiomycota incertae sedis</taxon>
        <taxon>Chytridiomycetes</taxon>
        <taxon>Rhizophlyctidales</taxon>
        <taxon>Rhizophlyctidaceae</taxon>
        <taxon>Rhizophlyctis</taxon>
    </lineage>
</organism>
<dbReference type="Pfam" id="PF24520">
    <property type="entry name" value="ARM_KNTC1_1st"/>
    <property type="match status" value="1"/>
</dbReference>
<evidence type="ECO:0000259" key="5">
    <source>
        <dbReference type="Pfam" id="PF24516"/>
    </source>
</evidence>
<dbReference type="Pfam" id="PF10493">
    <property type="entry name" value="Rod_C"/>
    <property type="match status" value="1"/>
</dbReference>
<feature type="compositionally biased region" description="Low complexity" evidence="1">
    <location>
        <begin position="1744"/>
        <end position="1758"/>
    </location>
</feature>
<feature type="domain" description="RZZ complex subunit KNTC1/ROD C-terminal" evidence="2">
    <location>
        <begin position="1690"/>
        <end position="2173"/>
    </location>
</feature>
<evidence type="ECO:0000259" key="3">
    <source>
        <dbReference type="Pfam" id="PF24506"/>
    </source>
</evidence>
<dbReference type="EMBL" id="JADGJD010000757">
    <property type="protein sequence ID" value="KAJ3048663.1"/>
    <property type="molecule type" value="Genomic_DNA"/>
</dbReference>
<feature type="region of interest" description="Disordered" evidence="1">
    <location>
        <begin position="106"/>
        <end position="126"/>
    </location>
</feature>
<feature type="region of interest" description="Disordered" evidence="1">
    <location>
        <begin position="1235"/>
        <end position="1284"/>
    </location>
</feature>
<dbReference type="GO" id="GO:0000070">
    <property type="term" value="P:mitotic sister chromatid segregation"/>
    <property type="evidence" value="ECO:0007669"/>
    <property type="project" value="TreeGrafter"/>
</dbReference>
<keyword evidence="8" id="KW-1185">Reference proteome</keyword>
<feature type="region of interest" description="Disordered" evidence="1">
    <location>
        <begin position="1736"/>
        <end position="1758"/>
    </location>
</feature>
<dbReference type="Pfam" id="PF10245">
    <property type="entry name" value="MRP-S22"/>
    <property type="match status" value="1"/>
</dbReference>
<dbReference type="GO" id="GO:0031267">
    <property type="term" value="F:small GTPase binding"/>
    <property type="evidence" value="ECO:0007669"/>
    <property type="project" value="TreeGrafter"/>
</dbReference>
<dbReference type="InterPro" id="IPR055405">
    <property type="entry name" value="ARM_KNTC1_3rd"/>
</dbReference>
<sequence length="2368" mass="264507">MLSADPNTGDDTTTKTADDSTDNLVVPSSSISPPRVSRSPLKRTRSQSHIDDGPEADPDMMHRPPAGPADSHHASSIMLEEERDNPSERDQVWSVEIITSDNPRRVDSRELLSSSTANPTSCTSLNEPLATGSDRYLINSSEAQATATAGVYKLETLVNLLPEVSVSSNEIGADMKDASGDAAAGKKTFAWLGFADRAGDEAEELLVVLKNLIMFRFSNINLGQVADALLTQNFQLAMEVKKRIVVEQVDLTDGTANIQAICDVVPWIGQRAGVERIVLAGTGDHALTVWQRSTRDGKTKKRWGVGRLLAGCEVVRADLDPTSKYLVVLDSDRRMTVWDFRSLLMIHCYENTGIVDFVVMQQPVAAGQTDARKFKIAALVDVSSGDHNEVHVESMAHPDYNRDHNLAVRALSETLPMNRFQQLISCKRFEDADAFAKQHSLDEQIVARAKLNHTLNELGIEATWNGDELTAVLQGVWQDLDKVNDLSICIDFCLRVVMPTARFALQMLTYARDLISRQEGSYNQSTKEDAVQKVYGGIRRLGTYQLIHANPASEDEVDDEAGEFDGKEWQRFRTSDMVAEMRDYVRVGNLRAVIVIWRRHHLDENLLNKLPDILADLPDHASPSDFVPWLGTEVLPFIAAPEDRSRLAEWIERRARITEQKQSRPHGALSVIRLLDTTRWLANPAGGTVSAGGEMQLFSPATPARYVENTALFAQAGCGHGQEEDQSVGLDGGLRAELEDLVYLWDKHDFQVSLSDYTLSTPIGIALELLDRVAAPELIRDAVDMHFRPYVERNNLTVDELLVEYCVELMDGTSGSAGSHVSTDTLWEARVLAVLSCVSSVDCKLDVVLELMKRITVPWSEAVAEVFGEALGWKAVKRGDELREQYQLLRLKKMLLGYGIENFNISDKSLAKGLLRKILSRTDLLHAMDDALQVVNAYHHLSKINAFRMRIINLCEAGLVDRALKLLRFGQEDKTADMEDVQASESVDNMESRVPTLDALEAVEAGMEALYHLNEVMEEAVEFADEFAFALQEEFGVMMSLRKYADLVERRRVLNQFAARVFTYEADGVREVAIGQRGKGKGRDVDAMDVDGNGPKPTQTSLYRLAEVLGFERSNLKGLLAEQAARNGDFRNALLMCKELYDKFPDASTARILKRIAHFMTAYASQNKQVYRDAKEAKVQFRLTSRIVQLSEQALATCGEDIIQECLDDFKNYELQHSVFAQCDAGDYATLSMKENSHPSGKLTNRSQAFGARAGPTASGSSSLCGRTAGASSTSSGAKGDYHGPEEVQTAFSATAALPLETEVANIRDTYASSLFEEHFHRSGLVLPTESAMEMVAAFVLDAALSATGAEKEYADLAVRRSGKAKGAERAAPEQSGKRLTHFLLANGNLTDALRALHRAEEAKLRYGRVKGADDDDEDSVEMHRVILQKLLQNVLSSKFIDQRLGLGCMMGLPQEMAFEAYRNGLGTTNNDYSRLVRIAPIGIVSGMAWKQMGLKADSQRLAANGRWWHQLRLLDIPFDHAEFQKPTNDDYRRGVVPQLLQRTGLDLLTALEYAQSYNIEDDYIILEYILQLLLPSPGNRDASGFGYQTRVAGVIDDVANRDKLLMLLKDQCLPKISSYDYERIKFILSQILRLQAEDEVTKRAEVALDILLDYSRVTPPDFAELLEAKKGISSVAVVPDNENLTDLQQDPWAVLRAELSEDSITRLLALSVPLKLPSDDMYTVVIENMMERRTGALDDDTDSPPSNSNSPSPVPTTLRTRFAEVKPFIMKLRDESFAIKMAVMVGGQFSCGPERISAYKTALHFAERKAQKAVVEVDAQAMPGEVPAAHVVARLKAMLQNTETEDQLRSLGLLDVLPYVKNQADRQDSLALIERLYLVKSEQALESKVPFDLHGLVNDICKRYSLPDPEIIRAHLARTWLGQEVHVGDEQRETYLSSMRMQLNNLANSKEEMSIQKRLLYLLRYGPVQKSITLLTEFAYQPSAKILTLNRVRALSVLFQLAGPADLEEVGVNHGDVKKYMQMLLYLADFEELRIIQSLRDFGECDKEALARSLWLYHRDKPKVVQLICNICLDYNIHDLTLWDSALRSLQDRRLYRYLLGLLEHFTSIPELAQMEYLPQLWNDVMLECLKLFVDGGETAVYIYGRVISLLQKCPFLAELDVHAFIAQFRLLADDVAHSASNVEKVIKALRGLASLPPVTETTKALHNIVQSLPSESLMKVLDCVEGNVGDDELVNQGAVDLFLGKRPISQAIYDTIDSQRAYQAVIGTKHLEPFVRYLVTADRVEHILVATLRTGRVEGGLDLVEMYYREWPDYLKDESEGDEVVDENEDEGRRQRMLKVYLRTHKFDAGEAHFVQLALKRLGSGE</sequence>
<feature type="domain" description="KNTC1 N-terminal" evidence="3">
    <location>
        <begin position="186"/>
        <end position="395"/>
    </location>
</feature>
<dbReference type="InterPro" id="IPR055403">
    <property type="entry name" value="ARM_KNTC1_1st"/>
</dbReference>
<dbReference type="GO" id="GO:1903394">
    <property type="term" value="P:protein localization to kinetochore involved in kinetochore assembly"/>
    <property type="evidence" value="ECO:0007669"/>
    <property type="project" value="TreeGrafter"/>
</dbReference>
<accession>A0AAD5SA14</accession>
<feature type="region of interest" description="Disordered" evidence="1">
    <location>
        <begin position="1"/>
        <end position="74"/>
    </location>
</feature>
<dbReference type="Pfam" id="PF24506">
    <property type="entry name" value="KNTC1_N"/>
    <property type="match status" value="1"/>
</dbReference>
<dbReference type="InterPro" id="IPR019374">
    <property type="entry name" value="Ribosomal_mS22"/>
</dbReference>
<evidence type="ECO:0000259" key="4">
    <source>
        <dbReference type="Pfam" id="PF24515"/>
    </source>
</evidence>
<dbReference type="GO" id="GO:0005737">
    <property type="term" value="C:cytoplasm"/>
    <property type="evidence" value="ECO:0007669"/>
    <property type="project" value="TreeGrafter"/>
</dbReference>
<evidence type="ECO:0000259" key="2">
    <source>
        <dbReference type="Pfam" id="PF10493"/>
    </source>
</evidence>